<evidence type="ECO:0000256" key="1">
    <source>
        <dbReference type="SAM" id="Phobius"/>
    </source>
</evidence>
<name>A0A1I0ESN3_9FIRM</name>
<dbReference type="EMBL" id="FOHN01000024">
    <property type="protein sequence ID" value="SET48389.1"/>
    <property type="molecule type" value="Genomic_DNA"/>
</dbReference>
<evidence type="ECO:0000313" key="4">
    <source>
        <dbReference type="Proteomes" id="UP000199800"/>
    </source>
</evidence>
<dbReference type="STRING" id="29364.SAMN04487772_12437"/>
<dbReference type="AlphaFoldDB" id="A0A1I0ESN3"/>
<sequence>MSPTQKGIKYVAMFLAVCLTISIIATIVKVGVGVMGAFIPSQDIHHQYNERGKKEILEGKEIVENFSGVENLKFDSGIYKVTFKADREKKDIKVAMHNISSSYSLKYDTESKTLVGKSHSWFSKFLKKEEDANGKIIVHIPRNQKLAKVEIDMGVGAVFLKKLEVEQLKIQCGVGALVCEDIKADQVKVDGGVGNIDFKDVDFKDTELTGGVGNVKLVGKLEEKTQISAGMGNLNIKINGQRQNYNCKVETGLGAIYIDGKKTSEMEYYNNNQPNLLDIEGGVGTIHVDFF</sequence>
<evidence type="ECO:0000259" key="2">
    <source>
        <dbReference type="Pfam" id="PF13349"/>
    </source>
</evidence>
<gene>
    <name evidence="3" type="ORF">SAMN04487772_12437</name>
</gene>
<keyword evidence="1" id="KW-1133">Transmembrane helix</keyword>
<dbReference type="InterPro" id="IPR025164">
    <property type="entry name" value="Toastrack_DUF4097"/>
</dbReference>
<dbReference type="Proteomes" id="UP000199800">
    <property type="component" value="Unassembled WGS sequence"/>
</dbReference>
<feature type="transmembrane region" description="Helical" evidence="1">
    <location>
        <begin position="12"/>
        <end position="39"/>
    </location>
</feature>
<keyword evidence="1" id="KW-0472">Membrane</keyword>
<dbReference type="Pfam" id="PF13349">
    <property type="entry name" value="DUF4097"/>
    <property type="match status" value="1"/>
</dbReference>
<keyword evidence="4" id="KW-1185">Reference proteome</keyword>
<organism evidence="3 4">
    <name type="scientific">[Clostridium] polysaccharolyticum</name>
    <dbReference type="NCBI Taxonomy" id="29364"/>
    <lineage>
        <taxon>Bacteria</taxon>
        <taxon>Bacillati</taxon>
        <taxon>Bacillota</taxon>
        <taxon>Clostridia</taxon>
        <taxon>Lachnospirales</taxon>
        <taxon>Lachnospiraceae</taxon>
    </lineage>
</organism>
<feature type="domain" description="DUF4097" evidence="2">
    <location>
        <begin position="71"/>
        <end position="252"/>
    </location>
</feature>
<reference evidence="3 4" key="1">
    <citation type="submission" date="2016-10" db="EMBL/GenBank/DDBJ databases">
        <authorList>
            <person name="de Groot N.N."/>
        </authorList>
    </citation>
    <scope>NUCLEOTIDE SEQUENCE [LARGE SCALE GENOMIC DNA]</scope>
    <source>
        <strain evidence="3 4">DSM 1801</strain>
    </source>
</reference>
<keyword evidence="1" id="KW-0812">Transmembrane</keyword>
<proteinExistence type="predicted"/>
<dbReference type="RefSeq" id="WP_092478621.1">
    <property type="nucleotide sequence ID" value="NZ_FOHN01000024.1"/>
</dbReference>
<protein>
    <submittedName>
        <fullName evidence="3">Putative adhesin</fullName>
    </submittedName>
</protein>
<dbReference type="OrthoDB" id="2034022at2"/>
<accession>A0A1I0ESN3</accession>
<evidence type="ECO:0000313" key="3">
    <source>
        <dbReference type="EMBL" id="SET48389.1"/>
    </source>
</evidence>